<dbReference type="EMBL" id="CP091430">
    <property type="protein sequence ID" value="UVI33703.1"/>
    <property type="molecule type" value="Genomic_DNA"/>
</dbReference>
<dbReference type="InterPro" id="IPR010368">
    <property type="entry name" value="Com_YlbF"/>
</dbReference>
<dbReference type="InterPro" id="IPR052767">
    <property type="entry name" value="Bact_com_dev_regulator"/>
</dbReference>
<evidence type="ECO:0000313" key="2">
    <source>
        <dbReference type="EMBL" id="UVI33703.1"/>
    </source>
</evidence>
<feature type="region of interest" description="Disordered" evidence="1">
    <location>
        <begin position="120"/>
        <end position="140"/>
    </location>
</feature>
<evidence type="ECO:0000256" key="1">
    <source>
        <dbReference type="SAM" id="MobiDB-lite"/>
    </source>
</evidence>
<dbReference type="Proteomes" id="UP001057877">
    <property type="component" value="Chromosome"/>
</dbReference>
<dbReference type="InterPro" id="IPR023378">
    <property type="entry name" value="YheA/YmcA-like_dom_sf"/>
</dbReference>
<accession>A0ABY5SNC0</accession>
<dbReference type="Gene3D" id="1.20.1500.10">
    <property type="entry name" value="YheA/YmcA-like"/>
    <property type="match status" value="1"/>
</dbReference>
<protein>
    <submittedName>
        <fullName evidence="2">YlbF family regulator</fullName>
    </submittedName>
</protein>
<name>A0ABY5SNC0_9BACL</name>
<dbReference type="SUPFAM" id="SSF158622">
    <property type="entry name" value="YheA/YmcA-like"/>
    <property type="match status" value="1"/>
</dbReference>
<reference evidence="2" key="1">
    <citation type="submission" date="2022-01" db="EMBL/GenBank/DDBJ databases">
        <title>Paenibacillus spongiae sp. nov., isolated from marine sponge.</title>
        <authorList>
            <person name="Li Z."/>
            <person name="Zhang M."/>
        </authorList>
    </citation>
    <scope>NUCLEOTIDE SEQUENCE</scope>
    <source>
        <strain evidence="2">PHS-Z3</strain>
    </source>
</reference>
<dbReference type="PANTHER" id="PTHR38448:SF2">
    <property type="entry name" value="REGULATORY PROTEIN YLBF"/>
    <property type="match status" value="1"/>
</dbReference>
<gene>
    <name evidence="2" type="ORF">L1F29_20590</name>
</gene>
<dbReference type="RefSeq" id="WP_258389756.1">
    <property type="nucleotide sequence ID" value="NZ_CP091430.1"/>
</dbReference>
<dbReference type="PANTHER" id="PTHR38448">
    <property type="entry name" value="REGULATORY PROTEIN YLBF-RELATED"/>
    <property type="match status" value="1"/>
</dbReference>
<sequence length="140" mass="15141">MAALLLHAYELGDMINRSAEVAEYAYWKAVVDQDEQVQQVVRRFEKAKELFTETERFGRFHPDYNEAKDKVRAIQAELTTIESVSRFKQAEDAVDTLLFDVASQIAGSISDTIKVPSNAPVKGGGCGSGGSCSCGSGGCG</sequence>
<evidence type="ECO:0000313" key="3">
    <source>
        <dbReference type="Proteomes" id="UP001057877"/>
    </source>
</evidence>
<dbReference type="Pfam" id="PF06133">
    <property type="entry name" value="Com_YlbF"/>
    <property type="match status" value="1"/>
</dbReference>
<keyword evidence="3" id="KW-1185">Reference proteome</keyword>
<feature type="compositionally biased region" description="Gly residues" evidence="1">
    <location>
        <begin position="122"/>
        <end position="140"/>
    </location>
</feature>
<proteinExistence type="predicted"/>
<organism evidence="2 3">
    <name type="scientific">Paenibacillus spongiae</name>
    <dbReference type="NCBI Taxonomy" id="2909671"/>
    <lineage>
        <taxon>Bacteria</taxon>
        <taxon>Bacillati</taxon>
        <taxon>Bacillota</taxon>
        <taxon>Bacilli</taxon>
        <taxon>Bacillales</taxon>
        <taxon>Paenibacillaceae</taxon>
        <taxon>Paenibacillus</taxon>
    </lineage>
</organism>